<dbReference type="AlphaFoldDB" id="A0A0L7TAL0"/>
<gene>
    <name evidence="3" type="ORF">NG42_01170</name>
    <name evidence="2" type="ORF">NG43_21475</name>
</gene>
<keyword evidence="3" id="KW-0808">Transferase</keyword>
<dbReference type="Proteomes" id="UP000037088">
    <property type="component" value="Unassembled WGS sequence"/>
</dbReference>
<name>A0A0L7TAL0_9GAMM</name>
<accession>A0A0L7TAL0</accession>
<keyword evidence="5" id="KW-1185">Reference proteome</keyword>
<dbReference type="PATRIC" id="fig|1560201.3.peg.246"/>
<protein>
    <submittedName>
        <fullName evidence="3">Nucleotidyltransferase</fullName>
    </submittedName>
</protein>
<dbReference type="STRING" id="1560201.NG42_01170"/>
<dbReference type="InterPro" id="IPR002934">
    <property type="entry name" value="Polymerase_NTP_transf_dom"/>
</dbReference>
<organism evidence="3 5">
    <name type="scientific">Winslowiella iniecta</name>
    <dbReference type="NCBI Taxonomy" id="1560201"/>
    <lineage>
        <taxon>Bacteria</taxon>
        <taxon>Pseudomonadati</taxon>
        <taxon>Pseudomonadota</taxon>
        <taxon>Gammaproteobacteria</taxon>
        <taxon>Enterobacterales</taxon>
        <taxon>Erwiniaceae</taxon>
        <taxon>Winslowiella</taxon>
    </lineage>
</organism>
<evidence type="ECO:0000313" key="4">
    <source>
        <dbReference type="Proteomes" id="UP000036851"/>
    </source>
</evidence>
<evidence type="ECO:0000313" key="5">
    <source>
        <dbReference type="Proteomes" id="UP000037088"/>
    </source>
</evidence>
<dbReference type="Proteomes" id="UP000036851">
    <property type="component" value="Unassembled WGS sequence"/>
</dbReference>
<sequence length="257" mass="29298">MTSVKNGGITIPLPGCAEIQPEFLLVIECVVSKLTLSFPDLIHSLYVYGSVAEGRAEMGKSDLDITIIFRHKLDQTTSEQFANIHAGLEKNNSTISKIDFDCGFLEEVLSPDNILSWGYWLKHHCRCVYGEDLSQKFQAFKPSKAIAVAVNGDFQQVLNKLITQMKMSSDEIKKQQLLCSAARKLIRSTNILRNEQDYDWPGSLHEHRNWFIARYPSLEKDIDDLMAIGTGVRANLDDYEIRLITFARWLNAEFHRQ</sequence>
<comment type="caution">
    <text evidence="3">The sequence shown here is derived from an EMBL/GenBank/DDBJ whole genome shotgun (WGS) entry which is preliminary data.</text>
</comment>
<dbReference type="EMBL" id="JRXE01000002">
    <property type="protein sequence ID" value="KOC92409.1"/>
    <property type="molecule type" value="Genomic_DNA"/>
</dbReference>
<dbReference type="Gene3D" id="3.30.460.10">
    <property type="entry name" value="Beta Polymerase, domain 2"/>
    <property type="match status" value="1"/>
</dbReference>
<evidence type="ECO:0000313" key="3">
    <source>
        <dbReference type="EMBL" id="KOC92409.1"/>
    </source>
</evidence>
<evidence type="ECO:0000259" key="1">
    <source>
        <dbReference type="Pfam" id="PF01909"/>
    </source>
</evidence>
<dbReference type="RefSeq" id="WP_052896941.1">
    <property type="nucleotide sequence ID" value="NZ_JRXE01000002.1"/>
</dbReference>
<dbReference type="EMBL" id="JRXF01000068">
    <property type="protein sequence ID" value="KOC87429.1"/>
    <property type="molecule type" value="Genomic_DNA"/>
</dbReference>
<proteinExistence type="predicted"/>
<dbReference type="GO" id="GO:0016779">
    <property type="term" value="F:nucleotidyltransferase activity"/>
    <property type="evidence" value="ECO:0007669"/>
    <property type="project" value="InterPro"/>
</dbReference>
<dbReference type="InterPro" id="IPR043519">
    <property type="entry name" value="NT_sf"/>
</dbReference>
<dbReference type="OrthoDB" id="3422944at2"/>
<dbReference type="SUPFAM" id="SSF81301">
    <property type="entry name" value="Nucleotidyltransferase"/>
    <property type="match status" value="1"/>
</dbReference>
<dbReference type="Pfam" id="PF01909">
    <property type="entry name" value="NTP_transf_2"/>
    <property type="match status" value="1"/>
</dbReference>
<evidence type="ECO:0000313" key="2">
    <source>
        <dbReference type="EMBL" id="KOC87429.1"/>
    </source>
</evidence>
<feature type="domain" description="Polymerase nucleotidyl transferase" evidence="1">
    <location>
        <begin position="42"/>
        <end position="102"/>
    </location>
</feature>
<reference evidence="4 5" key="1">
    <citation type="journal article" date="2015" name="Int. J. Syst. Evol. Microbiol.">
        <title>Erwinia iniecta sp. nov., isolated from Russian wheat aphids (Diuraphis noxia).</title>
        <authorList>
            <person name="Campillo T."/>
            <person name="Luna E."/>
            <person name="Portier P."/>
            <person name="Fischer-Le Saux M."/>
            <person name="Lapitan N."/>
            <person name="Tisserat N.A."/>
            <person name="Leach J.E."/>
        </authorList>
    </citation>
    <scope>NUCLEOTIDE SEQUENCE [LARGE SCALE GENOMIC DNA]</scope>
    <source>
        <strain evidence="3 5">B120</strain>
        <strain evidence="2 4">B149</strain>
    </source>
</reference>
<dbReference type="CDD" id="cd05403">
    <property type="entry name" value="NT_KNTase_like"/>
    <property type="match status" value="1"/>
</dbReference>